<gene>
    <name evidence="1" type="ORF">OVN521_LOCUS49158</name>
</gene>
<dbReference type="Proteomes" id="UP000663866">
    <property type="component" value="Unassembled WGS sequence"/>
</dbReference>
<keyword evidence="2" id="KW-1185">Reference proteome</keyword>
<accession>A0A821JRH1</accession>
<evidence type="ECO:0000313" key="1">
    <source>
        <dbReference type="EMBL" id="CAF4723338.1"/>
    </source>
</evidence>
<evidence type="ECO:0000313" key="2">
    <source>
        <dbReference type="Proteomes" id="UP000663866"/>
    </source>
</evidence>
<reference evidence="1" key="1">
    <citation type="submission" date="2021-02" db="EMBL/GenBank/DDBJ databases">
        <authorList>
            <person name="Nowell W R."/>
        </authorList>
    </citation>
    <scope>NUCLEOTIDE SEQUENCE</scope>
</reference>
<feature type="non-terminal residue" evidence="1">
    <location>
        <position position="1"/>
    </location>
</feature>
<comment type="caution">
    <text evidence="1">The sequence shown here is derived from an EMBL/GenBank/DDBJ whole genome shotgun (WGS) entry which is preliminary data.</text>
</comment>
<organism evidence="1 2">
    <name type="scientific">Rotaria magnacalcarata</name>
    <dbReference type="NCBI Taxonomy" id="392030"/>
    <lineage>
        <taxon>Eukaryota</taxon>
        <taxon>Metazoa</taxon>
        <taxon>Spiralia</taxon>
        <taxon>Gnathifera</taxon>
        <taxon>Rotifera</taxon>
        <taxon>Eurotatoria</taxon>
        <taxon>Bdelloidea</taxon>
        <taxon>Philodinida</taxon>
        <taxon>Philodinidae</taxon>
        <taxon>Rotaria</taxon>
    </lineage>
</organism>
<protein>
    <submittedName>
        <fullName evidence="1">Uncharacterized protein</fullName>
    </submittedName>
</protein>
<dbReference type="EMBL" id="CAJOBG010106355">
    <property type="protein sequence ID" value="CAF4723338.1"/>
    <property type="molecule type" value="Genomic_DNA"/>
</dbReference>
<name>A0A821JRH1_9BILA</name>
<proteinExistence type="predicted"/>
<sequence>TSSTTIETTLVTKVTSNTIISSTSQQIIASGQDIDHSIDRMDK</sequence>
<dbReference type="AlphaFoldDB" id="A0A821JRH1"/>